<dbReference type="InterPro" id="IPR006442">
    <property type="entry name" value="Antitoxin_Phd/YefM"/>
</dbReference>
<dbReference type="InterPro" id="IPR036165">
    <property type="entry name" value="YefM-like_sf"/>
</dbReference>
<dbReference type="AlphaFoldDB" id="A0A1Y0F9Z8"/>
<proteinExistence type="inferred from homology"/>
<dbReference type="Proteomes" id="UP000195378">
    <property type="component" value="Chromosome"/>
</dbReference>
<sequence>MEATTYSNFRKSLKSFMKQVNEDSEPLIVTNKNKEEDIVVMGKDDYDSLVETMRIIENKYLYNKIRRGREQLDSKSNYHDLIEVDSDE</sequence>
<evidence type="ECO:0000256" key="1">
    <source>
        <dbReference type="ARBA" id="ARBA00009981"/>
    </source>
</evidence>
<name>A0A1Y0F9Z8_9LACO</name>
<dbReference type="SUPFAM" id="SSF143120">
    <property type="entry name" value="YefM-like"/>
    <property type="match status" value="1"/>
</dbReference>
<dbReference type="RefSeq" id="WP_087448958.1">
    <property type="nucleotide sequence ID" value="NZ_CP020858.1"/>
</dbReference>
<accession>A0A1Y0F9Z8</accession>
<dbReference type="PANTHER" id="PTHR33713">
    <property type="entry name" value="ANTITOXIN YAFN-RELATED"/>
    <property type="match status" value="1"/>
</dbReference>
<comment type="function">
    <text evidence="2">Antitoxin component of a type II toxin-antitoxin (TA) system.</text>
</comment>
<evidence type="ECO:0000313" key="3">
    <source>
        <dbReference type="EMBL" id="ARU19983.1"/>
    </source>
</evidence>
<comment type="similarity">
    <text evidence="1 2">Belongs to the phD/YefM antitoxin family.</text>
</comment>
<gene>
    <name evidence="3" type="ORF">B7R82_08535</name>
</gene>
<protein>
    <recommendedName>
        <fullName evidence="2">Antitoxin</fullName>
    </recommendedName>
</protein>
<dbReference type="Gene3D" id="3.40.1620.10">
    <property type="entry name" value="YefM-like domain"/>
    <property type="match status" value="1"/>
</dbReference>
<evidence type="ECO:0000313" key="4">
    <source>
        <dbReference type="Proteomes" id="UP000195378"/>
    </source>
</evidence>
<dbReference type="PANTHER" id="PTHR33713:SF6">
    <property type="entry name" value="ANTITOXIN YEFM"/>
    <property type="match status" value="1"/>
</dbReference>
<dbReference type="InterPro" id="IPR051405">
    <property type="entry name" value="phD/YefM_antitoxin"/>
</dbReference>
<organism evidence="3 4">
    <name type="scientific">Ligilactobacillus salivarius</name>
    <dbReference type="NCBI Taxonomy" id="1624"/>
    <lineage>
        <taxon>Bacteria</taxon>
        <taxon>Bacillati</taxon>
        <taxon>Bacillota</taxon>
        <taxon>Bacilli</taxon>
        <taxon>Lactobacillales</taxon>
        <taxon>Lactobacillaceae</taxon>
        <taxon>Ligilactobacillus</taxon>
    </lineage>
</organism>
<dbReference type="Pfam" id="PF02604">
    <property type="entry name" value="PhdYeFM_antitox"/>
    <property type="match status" value="1"/>
</dbReference>
<reference evidence="3 4" key="1">
    <citation type="submission" date="2017-04" db="EMBL/GenBank/DDBJ databases">
        <title>Complete genome sequence of Lactobacillus salivarius ZLS006, a probiotic strain isolated from healthy piglet.</title>
        <authorList>
            <person name="Zhang D."/>
        </authorList>
    </citation>
    <scope>NUCLEOTIDE SEQUENCE [LARGE SCALE GENOMIC DNA]</scope>
    <source>
        <strain evidence="3 4">ZLS006</strain>
    </source>
</reference>
<dbReference type="EMBL" id="CP020858">
    <property type="protein sequence ID" value="ARU19983.1"/>
    <property type="molecule type" value="Genomic_DNA"/>
</dbReference>
<dbReference type="NCBIfam" id="TIGR01552">
    <property type="entry name" value="phd_fam"/>
    <property type="match status" value="1"/>
</dbReference>
<evidence type="ECO:0000256" key="2">
    <source>
        <dbReference type="RuleBase" id="RU362080"/>
    </source>
</evidence>